<reference evidence="1 2" key="1">
    <citation type="submission" date="2018-04" db="EMBL/GenBank/DDBJ databases">
        <title>Novel Campyloabacter and Helicobacter Species and Strains.</title>
        <authorList>
            <person name="Mannion A.J."/>
            <person name="Shen Z."/>
            <person name="Fox J.G."/>
        </authorList>
    </citation>
    <scope>NUCLEOTIDE SEQUENCE [LARGE SCALE GENOMIC DNA]</scope>
    <source>
        <strain evidence="1 2">MIT 12-6600</strain>
    </source>
</reference>
<evidence type="ECO:0000313" key="1">
    <source>
        <dbReference type="EMBL" id="RDU66303.1"/>
    </source>
</evidence>
<evidence type="ECO:0008006" key="3">
    <source>
        <dbReference type="Google" id="ProtNLM"/>
    </source>
</evidence>
<sequence length="224" mass="26409">MKVFNFGFHGYGNHQALALLKSGEVMRITQDCKDYTVFYESIPGHIRRANGFSDWEDLNAPRFHLGNTLTWTNEHKTFWTKIHNKIFTILKNKSYLFKILLPRYTYNKQYNELYFAILQEINSLLQVQFHTELHFLLWDTNNLSDDTEIAESQAIIEWLAHQDIDAFLVSEILPQYMHNRLQYALHTCDTHPNALANELIAKFLAHKIQSREITTHTAHTKEIQ</sequence>
<comment type="caution">
    <text evidence="1">The sequence shown here is derived from an EMBL/GenBank/DDBJ whole genome shotgun (WGS) entry which is preliminary data.</text>
</comment>
<dbReference type="Proteomes" id="UP000256514">
    <property type="component" value="Unassembled WGS sequence"/>
</dbReference>
<organism evidence="1 2">
    <name type="scientific">Helicobacter equorum</name>
    <dbReference type="NCBI Taxonomy" id="361872"/>
    <lineage>
        <taxon>Bacteria</taxon>
        <taxon>Pseudomonadati</taxon>
        <taxon>Campylobacterota</taxon>
        <taxon>Epsilonproteobacteria</taxon>
        <taxon>Campylobacterales</taxon>
        <taxon>Helicobacteraceae</taxon>
        <taxon>Helicobacter</taxon>
    </lineage>
</organism>
<evidence type="ECO:0000313" key="2">
    <source>
        <dbReference type="Proteomes" id="UP000256514"/>
    </source>
</evidence>
<name>A0A3D8IMH7_9HELI</name>
<accession>A0A3D8IMH7</accession>
<gene>
    <name evidence="1" type="ORF">CQA54_07460</name>
</gene>
<proteinExistence type="predicted"/>
<dbReference type="AlphaFoldDB" id="A0A3D8IMH7"/>
<protein>
    <recommendedName>
        <fullName evidence="3">SGNH/GDSL hydrolase family protein</fullName>
    </recommendedName>
</protein>
<keyword evidence="2" id="KW-1185">Reference proteome</keyword>
<dbReference type="EMBL" id="NXLT01000007">
    <property type="protein sequence ID" value="RDU66303.1"/>
    <property type="molecule type" value="Genomic_DNA"/>
</dbReference>
<dbReference type="RefSeq" id="WP_115571475.1">
    <property type="nucleotide sequence ID" value="NZ_NXLT01000007.1"/>
</dbReference>